<dbReference type="PANTHER" id="PTHR42770">
    <property type="entry name" value="AMINO ACID TRANSPORTER-RELATED"/>
    <property type="match status" value="1"/>
</dbReference>
<feature type="transmembrane region" description="Helical" evidence="5">
    <location>
        <begin position="257"/>
        <end position="277"/>
    </location>
</feature>
<dbReference type="STRING" id="768679.TTX_0387"/>
<comment type="subcellular location">
    <subcellularLocation>
        <location evidence="1">Membrane</location>
        <topology evidence="1">Multi-pass membrane protein</topology>
    </subcellularLocation>
</comment>
<feature type="transmembrane region" description="Helical" evidence="5">
    <location>
        <begin position="385"/>
        <end position="405"/>
    </location>
</feature>
<organism evidence="6 7">
    <name type="scientific">Thermoproteus tenax (strain ATCC 35583 / DSM 2078 / JCM 9277 / NBRC 100435 / Kra 1)</name>
    <dbReference type="NCBI Taxonomy" id="768679"/>
    <lineage>
        <taxon>Archaea</taxon>
        <taxon>Thermoproteota</taxon>
        <taxon>Thermoprotei</taxon>
        <taxon>Thermoproteales</taxon>
        <taxon>Thermoproteaceae</taxon>
        <taxon>Thermoproteus</taxon>
    </lineage>
</organism>
<feature type="transmembrane region" description="Helical" evidence="5">
    <location>
        <begin position="411"/>
        <end position="432"/>
    </location>
</feature>
<keyword evidence="2 5" id="KW-0812">Transmembrane</keyword>
<evidence type="ECO:0000256" key="2">
    <source>
        <dbReference type="ARBA" id="ARBA00022692"/>
    </source>
</evidence>
<feature type="transmembrane region" description="Helical" evidence="5">
    <location>
        <begin position="32"/>
        <end position="56"/>
    </location>
</feature>
<accession>G4RNB4</accession>
<evidence type="ECO:0000256" key="4">
    <source>
        <dbReference type="ARBA" id="ARBA00023136"/>
    </source>
</evidence>
<dbReference type="PANTHER" id="PTHR42770:SF7">
    <property type="entry name" value="MEMBRANE PROTEIN"/>
    <property type="match status" value="1"/>
</dbReference>
<sequence length="451" mass="47614">MGSLKLRGLFALSLAGILPAGAAIGASPLVQYAGAAAPWAALFGFIVVLLSALPVLEYSRIAAFAGGYYGLAELGLGPAAGLFTAVSNYIYYVLWQIQNAMLAGWIVYGMTGLPASWPAAALGALALTFLGAASPPKIYAERVLLVAVGGSTALTLLLSVYVAVMAPPLSSWLNPFEVDWGSVALAAALQGIWLYVGYGAPLFYSEEAAEPERDVWRAVVLALVASSLVYTLTAYALAATRPRPGGAPLYISAWSRYLPSALLALYPLLAAPAAVAYGGPAGSHARLLWAMAREGIIKSDWLARRRRGVPLNAALFNFLLSAAGASALMALFVWAYGPSPESAERAWLAASSTATLTWYYHHVLPQFALYPWLKRRGRLGAREYAISLAAPALASAFFAFSVYELAAHGRFAAGSLYASLAILAWATAFALAKRGARPGRLWRLSHGAPLQ</sequence>
<protein>
    <submittedName>
        <fullName evidence="6">Amino acid transporter</fullName>
    </submittedName>
</protein>
<dbReference type="PIRSF" id="PIRSF006060">
    <property type="entry name" value="AA_transporter"/>
    <property type="match status" value="1"/>
</dbReference>
<dbReference type="Proteomes" id="UP000002654">
    <property type="component" value="Chromosome"/>
</dbReference>
<proteinExistence type="predicted"/>
<evidence type="ECO:0000313" key="7">
    <source>
        <dbReference type="Proteomes" id="UP000002654"/>
    </source>
</evidence>
<feature type="transmembrane region" description="Helical" evidence="5">
    <location>
        <begin position="105"/>
        <end position="131"/>
    </location>
</feature>
<dbReference type="OrthoDB" id="44166at2157"/>
<dbReference type="eggNOG" id="arCOG03652">
    <property type="taxonomic scope" value="Archaea"/>
</dbReference>
<name>G4RNB4_THETK</name>
<feature type="transmembrane region" description="Helical" evidence="5">
    <location>
        <begin position="143"/>
        <end position="164"/>
    </location>
</feature>
<feature type="transmembrane region" description="Helical" evidence="5">
    <location>
        <begin position="216"/>
        <end position="237"/>
    </location>
</feature>
<keyword evidence="3 5" id="KW-1133">Transmembrane helix</keyword>
<dbReference type="GeneID" id="11263393"/>
<dbReference type="HOGENOM" id="CLU_007946_20_3_2"/>
<dbReference type="EMBL" id="FN869859">
    <property type="protein sequence ID" value="CCC81058.1"/>
    <property type="molecule type" value="Genomic_DNA"/>
</dbReference>
<dbReference type="GO" id="GO:0005886">
    <property type="term" value="C:plasma membrane"/>
    <property type="evidence" value="ECO:0007669"/>
    <property type="project" value="UniProtKB-SubCell"/>
</dbReference>
<evidence type="ECO:0000313" key="6">
    <source>
        <dbReference type="EMBL" id="CCC81058.1"/>
    </source>
</evidence>
<dbReference type="InterPro" id="IPR050367">
    <property type="entry name" value="APC_superfamily"/>
</dbReference>
<dbReference type="GO" id="GO:0022857">
    <property type="term" value="F:transmembrane transporter activity"/>
    <property type="evidence" value="ECO:0007669"/>
    <property type="project" value="InterPro"/>
</dbReference>
<reference evidence="6 7" key="1">
    <citation type="journal article" date="2011" name="PLoS ONE">
        <title>The complete genome sequence of Thermoproteus tenax: a physiologically versatile member of the Crenarchaeota.</title>
        <authorList>
            <person name="Siebers B."/>
            <person name="Zaparty M."/>
            <person name="Raddatz G."/>
            <person name="Tjaden B."/>
            <person name="Albers S.V."/>
            <person name="Bell S.D."/>
            <person name="Blombach F."/>
            <person name="Kletzin A."/>
            <person name="Kyrpides N."/>
            <person name="Lanz C."/>
            <person name="Plagens A."/>
            <person name="Rampp M."/>
            <person name="Rosinus A."/>
            <person name="von Jan M."/>
            <person name="Makarova K.S."/>
            <person name="Klenk H.P."/>
            <person name="Schuster S.C."/>
            <person name="Hensel R."/>
        </authorList>
    </citation>
    <scope>NUCLEOTIDE SEQUENCE [LARGE SCALE GENOMIC DNA]</scope>
    <source>
        <strain evidence="7">ATCC 35583 / DSM 2078 / JCM 9277 / NBRC 100435 / Kra 1</strain>
    </source>
</reference>
<dbReference type="Gene3D" id="1.20.1740.10">
    <property type="entry name" value="Amino acid/polyamine transporter I"/>
    <property type="match status" value="1"/>
</dbReference>
<dbReference type="PATRIC" id="fig|768679.9.peg.404"/>
<dbReference type="PaxDb" id="768679-TTX_0387"/>
<keyword evidence="7" id="KW-1185">Reference proteome</keyword>
<dbReference type="AlphaFoldDB" id="G4RNB4"/>
<evidence type="ECO:0000256" key="3">
    <source>
        <dbReference type="ARBA" id="ARBA00022989"/>
    </source>
</evidence>
<dbReference type="KEGG" id="ttn:TTX_0387"/>
<gene>
    <name evidence="6" type="ordered locus">TTX_0387</name>
</gene>
<evidence type="ECO:0000256" key="1">
    <source>
        <dbReference type="ARBA" id="ARBA00004141"/>
    </source>
</evidence>
<evidence type="ECO:0000256" key="5">
    <source>
        <dbReference type="SAM" id="Phobius"/>
    </source>
</evidence>
<feature type="transmembrane region" description="Helical" evidence="5">
    <location>
        <begin position="68"/>
        <end position="93"/>
    </location>
</feature>
<dbReference type="RefSeq" id="WP_014126315.1">
    <property type="nucleotide sequence ID" value="NC_016070.1"/>
</dbReference>
<keyword evidence="4 5" id="KW-0472">Membrane</keyword>
<feature type="transmembrane region" description="Helical" evidence="5">
    <location>
        <begin position="314"/>
        <end position="336"/>
    </location>
</feature>
<feature type="transmembrane region" description="Helical" evidence="5">
    <location>
        <begin position="184"/>
        <end position="204"/>
    </location>
</feature>